<dbReference type="CDD" id="cd04471">
    <property type="entry name" value="S1_RNase_R"/>
    <property type="match status" value="1"/>
</dbReference>
<keyword evidence="4 7" id="KW-0378">Hydrolase</keyword>
<keyword evidence="5 7" id="KW-0269">Exonuclease</keyword>
<dbReference type="PANTHER" id="PTHR23355">
    <property type="entry name" value="RIBONUCLEASE"/>
    <property type="match status" value="1"/>
</dbReference>
<dbReference type="PANTHER" id="PTHR23355:SF9">
    <property type="entry name" value="DIS3-LIKE EXONUCLEASE 2"/>
    <property type="match status" value="1"/>
</dbReference>
<accession>F8EU16</accession>
<dbReference type="EC" id="3.1.13.1" evidence="7"/>
<evidence type="ECO:0000256" key="5">
    <source>
        <dbReference type="ARBA" id="ARBA00022839"/>
    </source>
</evidence>
<dbReference type="Pfam" id="PF17876">
    <property type="entry name" value="CSD2"/>
    <property type="match status" value="1"/>
</dbReference>
<keyword evidence="6 7" id="KW-0694">RNA-binding</keyword>
<dbReference type="PROSITE" id="PS50126">
    <property type="entry name" value="S1"/>
    <property type="match status" value="1"/>
</dbReference>
<comment type="similarity">
    <text evidence="7">Belongs to the RNR ribonuclease family. RNase R subfamily.</text>
</comment>
<dbReference type="Proteomes" id="UP000000491">
    <property type="component" value="Chromosome"/>
</dbReference>
<dbReference type="InterPro" id="IPR012340">
    <property type="entry name" value="NA-bd_OB-fold"/>
</dbReference>
<keyword evidence="3 7" id="KW-0540">Nuclease</keyword>
<sequence length="762" mass="84895">MTRAYKKSSINELPSQKQILDFIASSPQAAGKREIARAFGLKGQAKIGLKALLKDMADEGLIDSSPGRAFHLMGGLPKVTILKIIDSDEDGYAIGEPENWQAEDRPRPRVRLIEQKRKGALGSGDRVLARTEQIDQRWQAHILRKLAPAEAGMLGIVRVEDDKLWLQSVDKKVKKTWPISDVGDAHIGDLVLAEKAGRAPRITARVTQRLGDPFQPKSFSLIAIHKYNIPDRFSKDILDEAEKVAHLELGDREDLTHLPIIAIDPADARDHDDAVWATPDPDPSNQGGYQAVVAIADVSFYVRPGSSLDKEARKRGNSVYFPDQVVPMLPERLSGDVCSLKEKVDRAALVCHLVIGPEGKLKSWRFTRAKVRLAANISYEDAQAAIDGRLENPLTETALKPLWDCWQVLNKARNKRQPLGLDLPERRVILGDDGQILSVAVRERLEAHQLIEDFMIAANIAAAKALEAKKAPVMYRVHEPPSREKLVALRDYLKSFAIPFALGQVIKPEVFNHLINRLEVDEESRARIMEQILRSQTQAYYSPANMGHFGLALGSYAHFTSPIRRYADLLVHRALVGAYGLEKGKPKLKTEQSASAIPTVTALPLQDAENMPVIGEKISHAERRAMEAERETVDRYIAAYFSKYIGEIMPTRITGVREFGFFATIPSLGGDGLVPVSTLGLEYFRYEEVSQSLEGEQSGTRYEIGQKIDLRLMEADPISGALRFELPEAIKPVKMSRRGKGRGGIDPRLVKKRGRPANIRHR</sequence>
<gene>
    <name evidence="7" type="primary">rnr</name>
    <name evidence="10" type="ordered locus">Zymop_0193</name>
</gene>
<evidence type="ECO:0000256" key="2">
    <source>
        <dbReference type="ARBA" id="ARBA00022490"/>
    </source>
</evidence>
<feature type="region of interest" description="Disordered" evidence="8">
    <location>
        <begin position="735"/>
        <end position="762"/>
    </location>
</feature>
<dbReference type="InterPro" id="IPR050180">
    <property type="entry name" value="RNR_Ribonuclease"/>
</dbReference>
<feature type="compositionally biased region" description="Basic residues" evidence="8">
    <location>
        <begin position="750"/>
        <end position="762"/>
    </location>
</feature>
<comment type="catalytic activity">
    <reaction evidence="1 7">
        <text>Exonucleolytic cleavage in the 3'- to 5'-direction to yield nucleoside 5'-phosphates.</text>
        <dbReference type="EC" id="3.1.13.1"/>
    </reaction>
</comment>
<dbReference type="GO" id="GO:0003723">
    <property type="term" value="F:RNA binding"/>
    <property type="evidence" value="ECO:0007669"/>
    <property type="project" value="UniProtKB-UniRule"/>
</dbReference>
<protein>
    <recommendedName>
        <fullName evidence="7">Ribonuclease R</fullName>
        <shortName evidence="7">RNase R</shortName>
        <ecNumber evidence="7">3.1.13.1</ecNumber>
    </recommendedName>
</protein>
<dbReference type="InterPro" id="IPR004476">
    <property type="entry name" value="RNase_II/RNase_R"/>
</dbReference>
<keyword evidence="2 7" id="KW-0963">Cytoplasm</keyword>
<proteinExistence type="inferred from homology"/>
<dbReference type="InterPro" id="IPR003029">
    <property type="entry name" value="S1_domain"/>
</dbReference>
<dbReference type="HAMAP" id="MF_01895">
    <property type="entry name" value="RNase_R"/>
    <property type="match status" value="1"/>
</dbReference>
<evidence type="ECO:0000256" key="7">
    <source>
        <dbReference type="HAMAP-Rule" id="MF_01895"/>
    </source>
</evidence>
<dbReference type="GO" id="GO:0006402">
    <property type="term" value="P:mRNA catabolic process"/>
    <property type="evidence" value="ECO:0007669"/>
    <property type="project" value="TreeGrafter"/>
</dbReference>
<evidence type="ECO:0000256" key="4">
    <source>
        <dbReference type="ARBA" id="ARBA00022801"/>
    </source>
</evidence>
<evidence type="ECO:0000256" key="6">
    <source>
        <dbReference type="ARBA" id="ARBA00022884"/>
    </source>
</evidence>
<dbReference type="Pfam" id="PF00773">
    <property type="entry name" value="RNB"/>
    <property type="match status" value="1"/>
</dbReference>
<evidence type="ECO:0000256" key="3">
    <source>
        <dbReference type="ARBA" id="ARBA00022722"/>
    </source>
</evidence>
<dbReference type="eggNOG" id="COG0557">
    <property type="taxonomic scope" value="Bacteria"/>
</dbReference>
<dbReference type="PATRIC" id="fig|579138.3.peg.207"/>
<dbReference type="SMART" id="SM00955">
    <property type="entry name" value="RNB"/>
    <property type="match status" value="1"/>
</dbReference>
<dbReference type="RefSeq" id="WP_013933496.1">
    <property type="nucleotide sequence ID" value="NC_015709.1"/>
</dbReference>
<dbReference type="InterPro" id="IPR022966">
    <property type="entry name" value="RNase_II/R_CS"/>
</dbReference>
<feature type="domain" description="S1 motif" evidence="9">
    <location>
        <begin position="646"/>
        <end position="727"/>
    </location>
</feature>
<dbReference type="HOGENOM" id="CLU_002333_7_1_5"/>
<dbReference type="STRING" id="579138.Zymop_0193"/>
<dbReference type="InterPro" id="IPR040476">
    <property type="entry name" value="CSD2"/>
</dbReference>
<dbReference type="NCBIfam" id="TIGR00358">
    <property type="entry name" value="3_prime_RNase"/>
    <property type="match status" value="1"/>
</dbReference>
<dbReference type="PROSITE" id="PS01175">
    <property type="entry name" value="RIBONUCLEASE_II"/>
    <property type="match status" value="1"/>
</dbReference>
<dbReference type="InterPro" id="IPR001900">
    <property type="entry name" value="RNase_II/R"/>
</dbReference>
<dbReference type="SUPFAM" id="SSF50249">
    <property type="entry name" value="Nucleic acid-binding proteins"/>
    <property type="match status" value="2"/>
</dbReference>
<dbReference type="KEGG" id="zmp:Zymop_0193"/>
<evidence type="ECO:0000259" key="9">
    <source>
        <dbReference type="PROSITE" id="PS50126"/>
    </source>
</evidence>
<dbReference type="GO" id="GO:0008859">
    <property type="term" value="F:exoribonuclease II activity"/>
    <property type="evidence" value="ECO:0007669"/>
    <property type="project" value="UniProtKB-UniRule"/>
</dbReference>
<evidence type="ECO:0000313" key="10">
    <source>
        <dbReference type="EMBL" id="AEI37096.1"/>
    </source>
</evidence>
<dbReference type="Gene3D" id="2.40.50.140">
    <property type="entry name" value="Nucleic acid-binding proteins"/>
    <property type="match status" value="1"/>
</dbReference>
<organism evidence="10 11">
    <name type="scientific">Zymomonas mobilis subsp. pomaceae (strain ATCC 29192 / DSM 22645 / JCM 10191 / CCUG 17912 / NBRC 13757 / NCIMB 11200 / NRRL B-4491 / Barker I)</name>
    <dbReference type="NCBI Taxonomy" id="579138"/>
    <lineage>
        <taxon>Bacteria</taxon>
        <taxon>Pseudomonadati</taxon>
        <taxon>Pseudomonadota</taxon>
        <taxon>Alphaproteobacteria</taxon>
        <taxon>Sphingomonadales</taxon>
        <taxon>Zymomonadaceae</taxon>
        <taxon>Zymomonas</taxon>
    </lineage>
</organism>
<comment type="function">
    <text evidence="7">3'-5' exoribonuclease that releases 5'-nucleoside monophosphates and is involved in maturation of structured RNAs.</text>
</comment>
<evidence type="ECO:0000256" key="8">
    <source>
        <dbReference type="SAM" id="MobiDB-lite"/>
    </source>
</evidence>
<dbReference type="AlphaFoldDB" id="F8EU16"/>
<dbReference type="InterPro" id="IPR011805">
    <property type="entry name" value="RNase_R"/>
</dbReference>
<name>F8EU16_ZYMMT</name>
<reference evidence="10 11" key="1">
    <citation type="journal article" date="2011" name="J. Bacteriol.">
        <title>Genome sequence of the ethanol-producing Zymomonas mobilis subsp. pomaceae lectotype strain ATCC 29192.</title>
        <authorList>
            <person name="Kouvelis V.N."/>
            <person name="Davenport K.W."/>
            <person name="Brettin T.S."/>
            <person name="Bruce D."/>
            <person name="Detter C."/>
            <person name="Han C.S."/>
            <person name="Nolan M."/>
            <person name="Tapia R."/>
            <person name="Damoulaki A."/>
            <person name="Kyrpides N.C."/>
            <person name="Typas M.A."/>
            <person name="Pappas K.M."/>
        </authorList>
    </citation>
    <scope>NUCLEOTIDE SEQUENCE [LARGE SCALE GENOMIC DNA]</scope>
    <source>
        <strain evidence="11">ATCC 29192 / DSM 22645 / JCM 10191 / CCUG 17912 / NBRC 13757 / NCIMB 11200 / NRRL B-4491 / Barker I</strain>
    </source>
</reference>
<dbReference type="GO" id="GO:0005829">
    <property type="term" value="C:cytosol"/>
    <property type="evidence" value="ECO:0007669"/>
    <property type="project" value="TreeGrafter"/>
</dbReference>
<dbReference type="EMBL" id="CP002865">
    <property type="protein sequence ID" value="AEI37096.1"/>
    <property type="molecule type" value="Genomic_DNA"/>
</dbReference>
<evidence type="ECO:0000313" key="11">
    <source>
        <dbReference type="Proteomes" id="UP000000491"/>
    </source>
</evidence>
<evidence type="ECO:0000256" key="1">
    <source>
        <dbReference type="ARBA" id="ARBA00001849"/>
    </source>
</evidence>
<comment type="subcellular location">
    <subcellularLocation>
        <location evidence="7">Cytoplasm</location>
    </subcellularLocation>
</comment>